<evidence type="ECO:0000313" key="5">
    <source>
        <dbReference type="Proteomes" id="UP000322634"/>
    </source>
</evidence>
<dbReference type="InterPro" id="IPR042183">
    <property type="entry name" value="MmgE/PrpD_sf_1"/>
</dbReference>
<evidence type="ECO:0000313" key="4">
    <source>
        <dbReference type="EMBL" id="TYC13199.1"/>
    </source>
</evidence>
<evidence type="ECO:0000259" key="3">
    <source>
        <dbReference type="Pfam" id="PF19305"/>
    </source>
</evidence>
<evidence type="ECO:0000259" key="2">
    <source>
        <dbReference type="Pfam" id="PF03972"/>
    </source>
</evidence>
<dbReference type="SUPFAM" id="SSF103378">
    <property type="entry name" value="2-methylcitrate dehydratase PrpD"/>
    <property type="match status" value="1"/>
</dbReference>
<name>A0A5D0U833_9ACTN</name>
<gene>
    <name evidence="4" type="ORF">FXF65_22105</name>
</gene>
<feature type="domain" description="MmgE/PrpD C-terminal" evidence="3">
    <location>
        <begin position="270"/>
        <end position="443"/>
    </location>
</feature>
<evidence type="ECO:0000256" key="1">
    <source>
        <dbReference type="ARBA" id="ARBA00006174"/>
    </source>
</evidence>
<dbReference type="Gene3D" id="3.30.1330.120">
    <property type="entry name" value="2-methylcitrate dehydratase PrpD"/>
    <property type="match status" value="1"/>
</dbReference>
<organism evidence="4 5">
    <name type="scientific">Actinomadura syzygii</name>
    <dbReference type="NCBI Taxonomy" id="1427538"/>
    <lineage>
        <taxon>Bacteria</taxon>
        <taxon>Bacillati</taxon>
        <taxon>Actinomycetota</taxon>
        <taxon>Actinomycetes</taxon>
        <taxon>Streptosporangiales</taxon>
        <taxon>Thermomonosporaceae</taxon>
        <taxon>Actinomadura</taxon>
    </lineage>
</organism>
<dbReference type="PANTHER" id="PTHR16943">
    <property type="entry name" value="2-METHYLCITRATE DEHYDRATASE-RELATED"/>
    <property type="match status" value="1"/>
</dbReference>
<dbReference type="InterPro" id="IPR036148">
    <property type="entry name" value="MmgE/PrpD_sf"/>
</dbReference>
<dbReference type="PANTHER" id="PTHR16943:SF8">
    <property type="entry name" value="2-METHYLCITRATE DEHYDRATASE"/>
    <property type="match status" value="1"/>
</dbReference>
<dbReference type="InterPro" id="IPR045337">
    <property type="entry name" value="MmgE_PrpD_C"/>
</dbReference>
<dbReference type="Proteomes" id="UP000322634">
    <property type="component" value="Unassembled WGS sequence"/>
</dbReference>
<reference evidence="4 5" key="1">
    <citation type="submission" date="2019-08" db="EMBL/GenBank/DDBJ databases">
        <title>Actinomadura sp. nov. CYP1-5 isolated from mountain soil.</title>
        <authorList>
            <person name="Songsumanus A."/>
            <person name="Kuncharoen N."/>
            <person name="Kudo T."/>
            <person name="Yuki M."/>
            <person name="Igarashi Y."/>
            <person name="Tanasupawat S."/>
        </authorList>
    </citation>
    <scope>NUCLEOTIDE SEQUENCE [LARGE SCALE GENOMIC DNA]</scope>
    <source>
        <strain evidence="4 5">GKU157</strain>
    </source>
</reference>
<dbReference type="OrthoDB" id="9797528at2"/>
<proteinExistence type="inferred from homology"/>
<comment type="caution">
    <text evidence="4">The sequence shown here is derived from an EMBL/GenBank/DDBJ whole genome shotgun (WGS) entry which is preliminary data.</text>
</comment>
<dbReference type="Pfam" id="PF03972">
    <property type="entry name" value="MmgE_PrpD_N"/>
    <property type="match status" value="1"/>
</dbReference>
<dbReference type="GO" id="GO:0016829">
    <property type="term" value="F:lyase activity"/>
    <property type="evidence" value="ECO:0007669"/>
    <property type="project" value="InterPro"/>
</dbReference>
<dbReference type="Gene3D" id="1.10.4100.10">
    <property type="entry name" value="2-methylcitrate dehydratase PrpD"/>
    <property type="match status" value="1"/>
</dbReference>
<sequence length="473" mass="50226">MGVAVLDTTTAQLVDFSLRFDESWLTDSVVRAAVDRVVDSVACAIVGYESEPGQIAVAAARGVTCDAPATVFGARLRTTPELAAFANTTMVRTFDWNDGMLAQGGGHPSDMIAAVIAAGEAVHASGRDVLLGITLAYEVLGALGNAAPTRAKGFDQGTFMGVAAALGIGRMLGLDADQLANAVSLAIVPHVPLRVNRTGLLSMWKGSATASAMHSAIFAVRLARLGMTGPAEPFEGKTGVFDQTVGPFEAKLPANDDGRLVVEISHLKQFPAETHGQALLGLMPRVREWRSVDQIESIRIEAYWQAYHEIAMHPSKWDPTTRETADHSMPYLLAAALVDGGIDVRATFTPERIADPALRPIMNKVSVTEDKAFTAGFRPPGKGIAGEPRMRLIVTAVDGATFIEEVGYHRGHSLNPMSRAEIDAKLDATSAGVLSDERREAIRAAWWAVADAPDICEPMAATADFGADKEVAS</sequence>
<protein>
    <submittedName>
        <fullName evidence="4">MmgE/PrpD family protein</fullName>
    </submittedName>
</protein>
<dbReference type="Pfam" id="PF19305">
    <property type="entry name" value="MmgE_PrpD_C"/>
    <property type="match status" value="1"/>
</dbReference>
<dbReference type="EMBL" id="VSFF01000008">
    <property type="protein sequence ID" value="TYC13199.1"/>
    <property type="molecule type" value="Genomic_DNA"/>
</dbReference>
<comment type="similarity">
    <text evidence="1">Belongs to the PrpD family.</text>
</comment>
<accession>A0A5D0U833</accession>
<dbReference type="InterPro" id="IPR005656">
    <property type="entry name" value="MmgE_PrpD"/>
</dbReference>
<dbReference type="AlphaFoldDB" id="A0A5D0U833"/>
<dbReference type="InterPro" id="IPR042188">
    <property type="entry name" value="MmgE/PrpD_sf_2"/>
</dbReference>
<dbReference type="InterPro" id="IPR045336">
    <property type="entry name" value="MmgE_PrpD_N"/>
</dbReference>
<feature type="domain" description="MmgE/PrpD N-terminal" evidence="2">
    <location>
        <begin position="13"/>
        <end position="251"/>
    </location>
</feature>
<keyword evidence="5" id="KW-1185">Reference proteome</keyword>